<protein>
    <submittedName>
        <fullName evidence="1">Uncharacterized protein</fullName>
    </submittedName>
</protein>
<reference evidence="1" key="1">
    <citation type="submission" date="2018-02" db="EMBL/GenBank/DDBJ databases">
        <title>Rhizophora mucronata_Transcriptome.</title>
        <authorList>
            <person name="Meera S.P."/>
            <person name="Sreeshan A."/>
            <person name="Augustine A."/>
        </authorList>
    </citation>
    <scope>NUCLEOTIDE SEQUENCE</scope>
    <source>
        <tissue evidence="1">Leaf</tissue>
    </source>
</reference>
<sequence length="9" mass="964">MLISESATI</sequence>
<dbReference type="EMBL" id="GGEC01027274">
    <property type="protein sequence ID" value="MBX07758.1"/>
    <property type="molecule type" value="Transcribed_RNA"/>
</dbReference>
<evidence type="ECO:0000313" key="1">
    <source>
        <dbReference type="EMBL" id="MBX07758.1"/>
    </source>
</evidence>
<organism evidence="1">
    <name type="scientific">Rhizophora mucronata</name>
    <name type="common">Asiatic mangrove</name>
    <dbReference type="NCBI Taxonomy" id="61149"/>
    <lineage>
        <taxon>Eukaryota</taxon>
        <taxon>Viridiplantae</taxon>
        <taxon>Streptophyta</taxon>
        <taxon>Embryophyta</taxon>
        <taxon>Tracheophyta</taxon>
        <taxon>Spermatophyta</taxon>
        <taxon>Magnoliopsida</taxon>
        <taxon>eudicotyledons</taxon>
        <taxon>Gunneridae</taxon>
        <taxon>Pentapetalae</taxon>
        <taxon>rosids</taxon>
        <taxon>fabids</taxon>
        <taxon>Malpighiales</taxon>
        <taxon>Rhizophoraceae</taxon>
        <taxon>Rhizophora</taxon>
    </lineage>
</organism>
<accession>A0A2P2KPX5</accession>
<name>A0A2P2KPX5_RHIMU</name>
<proteinExistence type="predicted"/>